<name>A0A0V0H9I0_SOLCH</name>
<evidence type="ECO:0000313" key="3">
    <source>
        <dbReference type="EMBL" id="JAP16512.1"/>
    </source>
</evidence>
<sequence length="86" mass="9412">MLGSSQQESKMGKISHPDETPAEKLSFPGKEPVFGSCLGGYGFAMSPMLSFLIFIQDMTNHSSMLLYLSSALQSKDMRAYLRVSGN</sequence>
<keyword evidence="2" id="KW-0812">Transmembrane</keyword>
<organism evidence="3">
    <name type="scientific">Solanum chacoense</name>
    <name type="common">Chaco potato</name>
    <dbReference type="NCBI Taxonomy" id="4108"/>
    <lineage>
        <taxon>Eukaryota</taxon>
        <taxon>Viridiplantae</taxon>
        <taxon>Streptophyta</taxon>
        <taxon>Embryophyta</taxon>
        <taxon>Tracheophyta</taxon>
        <taxon>Spermatophyta</taxon>
        <taxon>Magnoliopsida</taxon>
        <taxon>eudicotyledons</taxon>
        <taxon>Gunneridae</taxon>
        <taxon>Pentapetalae</taxon>
        <taxon>asterids</taxon>
        <taxon>lamiids</taxon>
        <taxon>Solanales</taxon>
        <taxon>Solanaceae</taxon>
        <taxon>Solanoideae</taxon>
        <taxon>Solaneae</taxon>
        <taxon>Solanum</taxon>
    </lineage>
</organism>
<feature type="region of interest" description="Disordered" evidence="1">
    <location>
        <begin position="1"/>
        <end position="27"/>
    </location>
</feature>
<protein>
    <submittedName>
        <fullName evidence="3">Putative ovule protein</fullName>
    </submittedName>
</protein>
<proteinExistence type="predicted"/>
<keyword evidence="2" id="KW-1133">Transmembrane helix</keyword>
<reference evidence="3" key="1">
    <citation type="submission" date="2015-12" db="EMBL/GenBank/DDBJ databases">
        <title>Gene expression during late stages of embryo sac development: a critical building block for successful pollen-pistil interactions.</title>
        <authorList>
            <person name="Liu Y."/>
            <person name="Joly V."/>
            <person name="Sabar M."/>
            <person name="Matton D.P."/>
        </authorList>
    </citation>
    <scope>NUCLEOTIDE SEQUENCE</scope>
</reference>
<feature type="transmembrane region" description="Helical" evidence="2">
    <location>
        <begin position="33"/>
        <end position="55"/>
    </location>
</feature>
<evidence type="ECO:0000256" key="1">
    <source>
        <dbReference type="SAM" id="MobiDB-lite"/>
    </source>
</evidence>
<dbReference type="AlphaFoldDB" id="A0A0V0H9I0"/>
<evidence type="ECO:0000256" key="2">
    <source>
        <dbReference type="SAM" id="Phobius"/>
    </source>
</evidence>
<dbReference type="EMBL" id="GEDG01023730">
    <property type="protein sequence ID" value="JAP16512.1"/>
    <property type="molecule type" value="Transcribed_RNA"/>
</dbReference>
<accession>A0A0V0H9I0</accession>
<keyword evidence="2" id="KW-0472">Membrane</keyword>